<feature type="transmembrane region" description="Helical" evidence="2">
    <location>
        <begin position="48"/>
        <end position="69"/>
    </location>
</feature>
<evidence type="ECO:0000313" key="3">
    <source>
        <dbReference type="EMBL" id="CAG5039681.1"/>
    </source>
</evidence>
<keyword evidence="2" id="KW-1133">Transmembrane helix</keyword>
<feature type="region of interest" description="Disordered" evidence="1">
    <location>
        <begin position="1713"/>
        <end position="1772"/>
    </location>
</feature>
<accession>A0A8S3XRL6</accession>
<comment type="caution">
    <text evidence="3">The sequence shown here is derived from an EMBL/GenBank/DDBJ whole genome shotgun (WGS) entry which is preliminary data.</text>
</comment>
<feature type="region of interest" description="Disordered" evidence="1">
    <location>
        <begin position="1292"/>
        <end position="1316"/>
    </location>
</feature>
<reference evidence="3" key="1">
    <citation type="submission" date="2021-04" db="EMBL/GenBank/DDBJ databases">
        <authorList>
            <person name="Tunstrom K."/>
        </authorList>
    </citation>
    <scope>NUCLEOTIDE SEQUENCE</scope>
</reference>
<name>A0A8S3XRL6_PARAO</name>
<dbReference type="Pfam" id="PF07690">
    <property type="entry name" value="MFS_1"/>
    <property type="match status" value="1"/>
</dbReference>
<keyword evidence="2" id="KW-0812">Transmembrane</keyword>
<gene>
    <name evidence="3" type="ORF">PAPOLLO_LOCUS21665</name>
</gene>
<dbReference type="PANTHER" id="PTHR11360">
    <property type="entry name" value="MONOCARBOXYLATE TRANSPORTER"/>
    <property type="match status" value="1"/>
</dbReference>
<evidence type="ECO:0000313" key="4">
    <source>
        <dbReference type="Proteomes" id="UP000691718"/>
    </source>
</evidence>
<feature type="transmembrane region" description="Helical" evidence="2">
    <location>
        <begin position="81"/>
        <end position="107"/>
    </location>
</feature>
<evidence type="ECO:0000256" key="1">
    <source>
        <dbReference type="SAM" id="MobiDB-lite"/>
    </source>
</evidence>
<feature type="transmembrane region" description="Helical" evidence="2">
    <location>
        <begin position="12"/>
        <end position="36"/>
    </location>
</feature>
<keyword evidence="4" id="KW-1185">Reference proteome</keyword>
<organism evidence="3 4">
    <name type="scientific">Parnassius apollo</name>
    <name type="common">Apollo butterfly</name>
    <name type="synonym">Papilio apollo</name>
    <dbReference type="NCBI Taxonomy" id="110799"/>
    <lineage>
        <taxon>Eukaryota</taxon>
        <taxon>Metazoa</taxon>
        <taxon>Ecdysozoa</taxon>
        <taxon>Arthropoda</taxon>
        <taxon>Hexapoda</taxon>
        <taxon>Insecta</taxon>
        <taxon>Pterygota</taxon>
        <taxon>Neoptera</taxon>
        <taxon>Endopterygota</taxon>
        <taxon>Lepidoptera</taxon>
        <taxon>Glossata</taxon>
        <taxon>Ditrysia</taxon>
        <taxon>Papilionoidea</taxon>
        <taxon>Papilionidae</taxon>
        <taxon>Parnassiinae</taxon>
        <taxon>Parnassini</taxon>
        <taxon>Parnassius</taxon>
        <taxon>Parnassius</taxon>
    </lineage>
</organism>
<sequence>MEIDVRSNSATWRWSLLLSVLFLNICVPSLVLSYGVLWVHLVNLEVPLWLGLSTPTIFLLTYGFTQCWFREAADSWGGSVGYRVMAAIGLTVVVVSLVICAFIPLYLHPLIYGVLGGLGSSLISAQVDAVIFETYDSRIGIIRGICCTGQAVGQSLFPHIMSALTSYYGYSFSFIVLGGIMLQAMPAVFLLKIDENIRKSSSSSRHADLYQSFTGFHNDGIDNYYTAELQLHDLSKKCWKSPSDDNLHREGVEVGGKAELVGTITPPPSPEERRRNIFGVDILPDIPEESEESEEDIEQRIPGKEMPNSQRRLSIAIKRLNTLGDNLDDYIAKQTKRDSEDDCSVHDGKEYSELEVTYDNISPITDIHREKLLNSFSFRCQSTIINIKRRIWIPSYRMYRVRRRLLYVIYSINDTFTKPLTRSLSCWRFYPALLLSFSKLCLTAVSLMLIPMIAQQVRPKISMFEANFLLSLHGFTWICFLSSSPWLAQTPKRNFKYVTVIGLIVTTTACFVFAATNNHDTLTIGCVISGLGYGAITSCCDTAIQDFLGARKWPKVHSTLETLSASLLALFVTEMRLWLYSREKNMDNILLFLTPLLLCPPLIEAKNINCNNKSFHCVNSTHFLICVDLGGGVSTTIDSFVIQCPPTTFCHETNHFECEYQALTTQKTESDVTKVFADTNTLTDTTETISSKSYQVYISGVNNSVTKLVPNELDSDAFKVQSGFSDINEIQTTHVKISDDLATTDDIKLKNVSLGNLQNYSVSDLYSIEIKLEQTESIFPIAQYNMTNAQVNDSDASNLYSMKKNINNRTKEFLFNGTANISHLKLNSDPSAVGDVQSDKIIDLFTNLENIITTPRDNIAFENRTTANKLNLEHDIISDPIVTKMDLGEYIGNTILSNTSMFTTVKNGVVKLPVNDSDSNNARKNESAYETATDNKLVNNIQLRTLNFDVYAQSQNNTFRITEPSIDLNIKSEVTTTSDMLSDTIIAETFSSGMYVSNNSRINNTTTLSVPGGDFMTMKNQIRENTQVTNPYKIEMDLRVFNKSEFTTPMNMINTNVEKLVNINTKKILKPHHIKELLFEVTENVRYADINYKLNSIGESHVLSKTPENIFATQSNNTTIKLSDNEPISELSTISNTIISPIKTSFYETFKNDIVTKPENYSLSNGDRINVSIYETPYLPVGLKNNAFASTEQAINLSNLSEVTTTSDMLSNTVTVGIVFPRVQEIDNNGVNNDPITFVTKEKSMKTETYKVKGGLNDVIKTMYNGNTSNHMIYTNNLKNKNILQENHKNVITSSKPDPSFLQTSKKSTLDNRRQDSFMNVRDNQETESDFLTNTFTIIDKKVPSMSITVKPFEITNLSKPLVVNNSALSSQVTLSLFVNKLSKMPDNDKNKRNITLLSVGEYNSTQLDESVTSVKKQDTENNILRRQQIFQTTYFSEVTTSLPNTEKSFFIKYTEVTPAVSIDALTGVNSQLKSKKLSTLSQYDDVLVDSNKTTNTLSNKTLKQYCFNDTISNMSLENKLTATEANYKSTKDGVGTTNKLLTTVYKRNNLHDEYNTTELVPKALNVKKKESFQIQATVEDIMFVIKLLNQFYVVKEKAVIQTRKMPFKFKNKGLRREIPKDVILRAIEEISKGSKIKTTADKYKIPRSSMQRYLKQDSIKDSSHRFITSQIFTDEEEQKLSNYIIVCSKYHYGLTKIQAHTPEKRLIELAEQEKQSKNKAKTERQEKKVLKNTGKKQIPKLPSNRVKKRQMSSSDSEIENVPLLKTRPKKS</sequence>
<dbReference type="CDD" id="cd06174">
    <property type="entry name" value="MFS"/>
    <property type="match status" value="1"/>
</dbReference>
<dbReference type="GO" id="GO:0008028">
    <property type="term" value="F:monocarboxylic acid transmembrane transporter activity"/>
    <property type="evidence" value="ECO:0007669"/>
    <property type="project" value="TreeGrafter"/>
</dbReference>
<feature type="compositionally biased region" description="Basic and acidic residues" evidence="1">
    <location>
        <begin position="1713"/>
        <end position="1730"/>
    </location>
</feature>
<feature type="transmembrane region" description="Helical" evidence="2">
    <location>
        <begin position="167"/>
        <end position="191"/>
    </location>
</feature>
<protein>
    <submittedName>
        <fullName evidence="3">(apollo) hypothetical protein</fullName>
    </submittedName>
</protein>
<feature type="compositionally biased region" description="Polar residues" evidence="1">
    <location>
        <begin position="1292"/>
        <end position="1307"/>
    </location>
</feature>
<keyword evidence="2" id="KW-0472">Membrane</keyword>
<dbReference type="PANTHER" id="PTHR11360:SF284">
    <property type="entry name" value="EG:103B4.3 PROTEIN-RELATED"/>
    <property type="match status" value="1"/>
</dbReference>
<dbReference type="Proteomes" id="UP000691718">
    <property type="component" value="Unassembled WGS sequence"/>
</dbReference>
<proteinExistence type="predicted"/>
<evidence type="ECO:0000256" key="2">
    <source>
        <dbReference type="SAM" id="Phobius"/>
    </source>
</evidence>
<dbReference type="EMBL" id="CAJQZP010001332">
    <property type="protein sequence ID" value="CAG5039681.1"/>
    <property type="molecule type" value="Genomic_DNA"/>
</dbReference>
<feature type="transmembrane region" description="Helical" evidence="2">
    <location>
        <begin position="495"/>
        <end position="515"/>
    </location>
</feature>
<dbReference type="OrthoDB" id="410267at2759"/>
<dbReference type="InterPro" id="IPR011701">
    <property type="entry name" value="MFS"/>
</dbReference>
<dbReference type="InterPro" id="IPR050327">
    <property type="entry name" value="Proton-linked_MCT"/>
</dbReference>
<feature type="transmembrane region" description="Helical" evidence="2">
    <location>
        <begin position="432"/>
        <end position="454"/>
    </location>
</feature>
<feature type="transmembrane region" description="Helical" evidence="2">
    <location>
        <begin position="466"/>
        <end position="488"/>
    </location>
</feature>